<accession>A0A8B8LYS5</accession>
<name>A0A8B8LYS5_ABRPR</name>
<dbReference type="GO" id="GO:0022857">
    <property type="term" value="F:transmembrane transporter activity"/>
    <property type="evidence" value="ECO:0007669"/>
    <property type="project" value="InterPro"/>
</dbReference>
<dbReference type="PANTHER" id="PTHR11654">
    <property type="entry name" value="OLIGOPEPTIDE TRANSPORTER-RELATED"/>
    <property type="match status" value="1"/>
</dbReference>
<dbReference type="InterPro" id="IPR000109">
    <property type="entry name" value="POT_fam"/>
</dbReference>
<feature type="transmembrane region" description="Helical" evidence="7">
    <location>
        <begin position="102"/>
        <end position="122"/>
    </location>
</feature>
<feature type="transmembrane region" description="Helical" evidence="7">
    <location>
        <begin position="541"/>
        <end position="564"/>
    </location>
</feature>
<feature type="transmembrane region" description="Helical" evidence="7">
    <location>
        <begin position="73"/>
        <end position="96"/>
    </location>
</feature>
<dbReference type="GeneID" id="113869417"/>
<feature type="compositionally biased region" description="Polar residues" evidence="6">
    <location>
        <begin position="1"/>
        <end position="10"/>
    </location>
</feature>
<dbReference type="InterPro" id="IPR018456">
    <property type="entry name" value="PTR2_symporter_CS"/>
</dbReference>
<keyword evidence="4 7" id="KW-1133">Transmembrane helix</keyword>
<organism evidence="8 9">
    <name type="scientific">Abrus precatorius</name>
    <name type="common">Indian licorice</name>
    <name type="synonym">Glycine abrus</name>
    <dbReference type="NCBI Taxonomy" id="3816"/>
    <lineage>
        <taxon>Eukaryota</taxon>
        <taxon>Viridiplantae</taxon>
        <taxon>Streptophyta</taxon>
        <taxon>Embryophyta</taxon>
        <taxon>Tracheophyta</taxon>
        <taxon>Spermatophyta</taxon>
        <taxon>Magnoliopsida</taxon>
        <taxon>eudicotyledons</taxon>
        <taxon>Gunneridae</taxon>
        <taxon>Pentapetalae</taxon>
        <taxon>rosids</taxon>
        <taxon>fabids</taxon>
        <taxon>Fabales</taxon>
        <taxon>Fabaceae</taxon>
        <taxon>Papilionoideae</taxon>
        <taxon>50 kb inversion clade</taxon>
        <taxon>NPAAA clade</taxon>
        <taxon>indigoferoid/millettioid clade</taxon>
        <taxon>Abreae</taxon>
        <taxon>Abrus</taxon>
    </lineage>
</organism>
<dbReference type="Gene3D" id="1.20.1250.20">
    <property type="entry name" value="MFS general substrate transporter like domains"/>
    <property type="match status" value="1"/>
</dbReference>
<comment type="subcellular location">
    <subcellularLocation>
        <location evidence="1">Membrane</location>
        <topology evidence="1">Multi-pass membrane protein</topology>
    </subcellularLocation>
</comment>
<sequence length="588" mass="65043">MSTLPTTQGKTVPDASDYKGRPAERSNTGGWIASAMILGGEVMERLTTLGIAVNLVTYLTNTMHLGNAASANVVTNFLGTSFMLCLLGGFLADTFLGRYRTIAIFAAVQATGVTILTISTIIRSLHPPKCTGDTVPPCVRANEKQLTVLYLALYLTALGTGGLKSSVSGFGSDQFDDSDQEEKKHMIKFFNWFYFFVSLGSLAAVTILVYIQDNQGREWGYGICACAIVMALLVFLSGTRQYRFKKLVGSPLTQIAEVVVAAIRKRNLELPSDSSLLFNDYDTKKQTLPHSKQFRFLDRAAIKDSSEVGGGITVKRKWYLCTLTDVEEVKSVLRMLPIWATTIMFWTIHAQMTTFSVSQATTMDRHIGKKFQIPAASMTVFLIGTILLTVPFYDRFIVPVARRVLKNPHGLNPLQRVGVGLVLSVLAMVAGALVEIKRSRNAQSHGLVDNPQGKIPMTVFWLIPQNFLVGAGEAFMYMGQLDFFLRECPKGMKTMSTGLFLSTLSLGFFFSSLLVSIVNKMTAHGKQWLADNLNQGRLYDFYWLLATLSAINVVLFLVCAKWYVYKEKRLAEVGIELEETDDAATFHA</sequence>
<gene>
    <name evidence="9" type="primary">LOC113869417</name>
</gene>
<dbReference type="OrthoDB" id="8904098at2759"/>
<dbReference type="InterPro" id="IPR036259">
    <property type="entry name" value="MFS_trans_sf"/>
</dbReference>
<dbReference type="RefSeq" id="XP_027361536.1">
    <property type="nucleotide sequence ID" value="XM_027505735.1"/>
</dbReference>
<dbReference type="AlphaFoldDB" id="A0A8B8LYS5"/>
<feature type="transmembrane region" description="Helical" evidence="7">
    <location>
        <begin position="192"/>
        <end position="212"/>
    </location>
</feature>
<feature type="transmembrane region" description="Helical" evidence="7">
    <location>
        <begin position="373"/>
        <end position="393"/>
    </location>
</feature>
<dbReference type="SUPFAM" id="SSF103473">
    <property type="entry name" value="MFS general substrate transporter"/>
    <property type="match status" value="1"/>
</dbReference>
<evidence type="ECO:0000313" key="9">
    <source>
        <dbReference type="RefSeq" id="XP_027361536.1"/>
    </source>
</evidence>
<evidence type="ECO:0000256" key="5">
    <source>
        <dbReference type="ARBA" id="ARBA00023136"/>
    </source>
</evidence>
<evidence type="ECO:0000256" key="6">
    <source>
        <dbReference type="SAM" id="MobiDB-lite"/>
    </source>
</evidence>
<evidence type="ECO:0000256" key="2">
    <source>
        <dbReference type="ARBA" id="ARBA00005982"/>
    </source>
</evidence>
<reference evidence="9" key="2">
    <citation type="submission" date="2025-08" db="UniProtKB">
        <authorList>
            <consortium name="RefSeq"/>
        </authorList>
    </citation>
    <scope>IDENTIFICATION</scope>
    <source>
        <tissue evidence="9">Young leaves</tissue>
    </source>
</reference>
<dbReference type="PROSITE" id="PS01022">
    <property type="entry name" value="PTR2_1"/>
    <property type="match status" value="1"/>
</dbReference>
<dbReference type="GO" id="GO:0006857">
    <property type="term" value="P:oligopeptide transport"/>
    <property type="evidence" value="ECO:0007669"/>
    <property type="project" value="InterPro"/>
</dbReference>
<feature type="region of interest" description="Disordered" evidence="6">
    <location>
        <begin position="1"/>
        <end position="25"/>
    </location>
</feature>
<dbReference type="Proteomes" id="UP000694853">
    <property type="component" value="Unplaced"/>
</dbReference>
<proteinExistence type="inferred from homology"/>
<protein>
    <submittedName>
        <fullName evidence="9">Protein NRT1/ PTR FAMILY 6.3-like</fullName>
    </submittedName>
</protein>
<feature type="transmembrane region" description="Helical" evidence="7">
    <location>
        <begin position="218"/>
        <end position="236"/>
    </location>
</feature>
<evidence type="ECO:0000256" key="1">
    <source>
        <dbReference type="ARBA" id="ARBA00004141"/>
    </source>
</evidence>
<dbReference type="Pfam" id="PF00854">
    <property type="entry name" value="PTR2"/>
    <property type="match status" value="1"/>
</dbReference>
<dbReference type="KEGG" id="aprc:113869417"/>
<keyword evidence="8" id="KW-1185">Reference proteome</keyword>
<evidence type="ECO:0000256" key="3">
    <source>
        <dbReference type="ARBA" id="ARBA00022692"/>
    </source>
</evidence>
<evidence type="ECO:0000256" key="7">
    <source>
        <dbReference type="SAM" id="Phobius"/>
    </source>
</evidence>
<comment type="similarity">
    <text evidence="2">Belongs to the major facilitator superfamily. Proton-dependent oligopeptide transporter (POT/PTR) (TC 2.A.17) family.</text>
</comment>
<reference evidence="8" key="1">
    <citation type="journal article" date="2019" name="Toxins">
        <title>Detection of Abrin-Like and Prepropulchellin-Like Toxin Genes and Transcripts Using Whole Genome Sequencing and Full-Length Transcript Sequencing of Abrus precatorius.</title>
        <authorList>
            <person name="Hovde B.T."/>
            <person name="Daligault H.E."/>
            <person name="Hanschen E.R."/>
            <person name="Kunde Y.A."/>
            <person name="Johnson M.B."/>
            <person name="Starkenburg S.R."/>
            <person name="Johnson S.L."/>
        </authorList>
    </citation>
    <scope>NUCLEOTIDE SEQUENCE [LARGE SCALE GENOMIC DNA]</scope>
</reference>
<feature type="transmembrane region" description="Helical" evidence="7">
    <location>
        <begin position="413"/>
        <end position="434"/>
    </location>
</feature>
<keyword evidence="5 7" id="KW-0472">Membrane</keyword>
<dbReference type="GO" id="GO:0016020">
    <property type="term" value="C:membrane"/>
    <property type="evidence" value="ECO:0007669"/>
    <property type="project" value="UniProtKB-SubCell"/>
</dbReference>
<keyword evidence="3 7" id="KW-0812">Transmembrane</keyword>
<evidence type="ECO:0000256" key="4">
    <source>
        <dbReference type="ARBA" id="ARBA00022989"/>
    </source>
</evidence>
<evidence type="ECO:0000313" key="8">
    <source>
        <dbReference type="Proteomes" id="UP000694853"/>
    </source>
</evidence>
<feature type="transmembrane region" description="Helical" evidence="7">
    <location>
        <begin position="499"/>
        <end position="521"/>
    </location>
</feature>